<reference evidence="2" key="1">
    <citation type="submission" date="2019-11" db="EMBL/GenBank/DDBJ databases">
        <authorList>
            <person name="Liu Y."/>
            <person name="Hou J."/>
            <person name="Li T.-Q."/>
            <person name="Guan C.-H."/>
            <person name="Wu X."/>
            <person name="Wu H.-Z."/>
            <person name="Ling F."/>
            <person name="Zhang R."/>
            <person name="Shi X.-G."/>
            <person name="Ren J.-P."/>
            <person name="Chen E.-F."/>
            <person name="Sun J.-M."/>
        </authorList>
    </citation>
    <scope>NUCLEOTIDE SEQUENCE</scope>
    <source>
        <strain evidence="2">Adult_tree_wgs_1</strain>
        <tissue evidence="2">Leaves</tissue>
    </source>
</reference>
<dbReference type="Proteomes" id="UP000626092">
    <property type="component" value="Unassembled WGS sequence"/>
</dbReference>
<dbReference type="InterPro" id="IPR023393">
    <property type="entry name" value="START-like_dom_sf"/>
</dbReference>
<dbReference type="EMBL" id="WJXA01000002">
    <property type="protein sequence ID" value="KAF7150352.1"/>
    <property type="molecule type" value="Genomic_DNA"/>
</dbReference>
<proteinExistence type="predicted"/>
<dbReference type="OrthoDB" id="17317at2759"/>
<keyword evidence="3" id="KW-1185">Reference proteome</keyword>
<feature type="compositionally biased region" description="Low complexity" evidence="1">
    <location>
        <begin position="595"/>
        <end position="610"/>
    </location>
</feature>
<name>A0A834HAD0_RHOSS</name>
<protein>
    <recommendedName>
        <fullName evidence="4">START domain-containing protein</fullName>
    </recommendedName>
</protein>
<comment type="caution">
    <text evidence="2">The sequence shown here is derived from an EMBL/GenBank/DDBJ whole genome shotgun (WGS) entry which is preliminary data.</text>
</comment>
<sequence>MESKENISQYRQRLDKTLASHDLVNEEALKTLVKNQMMWSSQCEVEECTDSLIEKRTNEVSNFLQMLRCGSVVDYDGSKTKETCQRGWKVKQDTEEYRVMYREGPQGTPFHTLLVEGFVDGPLDVCKWTKIWKVFSSFSSPEIAISSGFERSLVLILRKTLIDQLETSLQVYAYHGSQRFTTNVVLSFGKFLTLAVIDIRWPQTIIPTFKILASDCLQRVRIGEQISLVRMKVSWPLSTREAVVHFFEFEYFQDDLVVVLLKSISDLESVDSSTHGFTKDGIPDVQDVVRIDVVGGFAMQKVNAGRSYFRTIVNMDIKLDFVPPSFINFVSRQLLGSGFRLYKKEVASASVGNEDFGKVLRGALYTRIREALYPDRNQNVSINPENCDKESCLLPPEHAIKPVLVAGGNTDTNAFSGEESCLLAPEHAIKPVLVVGENTDTRSFSGDYAPESFPEDQDNVGSDYKACTEIEEIEEEELENSQCLEQHHKEIYAPTKSENSESCVQYTQKGDISAEVKHALETLEKAIFFIREYGLAPRTRPLLGLGKDELMDSGGSAVLKYAKPSEVTQISKTSGVVSDKVSENKTANRNRSEPRNSSSSISSRHAGSNSYSREANHNKIVPASPEEDIPRVSEIQQSAFPPSNNELTNEPTSDGGTHGNKPVNADDNRNCIGSTTKRKNKKMTLCCLPFTTG</sequence>
<evidence type="ECO:0000313" key="2">
    <source>
        <dbReference type="EMBL" id="KAF7150352.1"/>
    </source>
</evidence>
<organism evidence="2 3">
    <name type="scientific">Rhododendron simsii</name>
    <name type="common">Sims's rhododendron</name>
    <dbReference type="NCBI Taxonomy" id="118357"/>
    <lineage>
        <taxon>Eukaryota</taxon>
        <taxon>Viridiplantae</taxon>
        <taxon>Streptophyta</taxon>
        <taxon>Embryophyta</taxon>
        <taxon>Tracheophyta</taxon>
        <taxon>Spermatophyta</taxon>
        <taxon>Magnoliopsida</taxon>
        <taxon>eudicotyledons</taxon>
        <taxon>Gunneridae</taxon>
        <taxon>Pentapetalae</taxon>
        <taxon>asterids</taxon>
        <taxon>Ericales</taxon>
        <taxon>Ericaceae</taxon>
        <taxon>Ericoideae</taxon>
        <taxon>Rhodoreae</taxon>
        <taxon>Rhododendron</taxon>
    </lineage>
</organism>
<feature type="region of interest" description="Disordered" evidence="1">
    <location>
        <begin position="568"/>
        <end position="674"/>
    </location>
</feature>
<dbReference type="Gene3D" id="3.30.530.20">
    <property type="match status" value="1"/>
</dbReference>
<dbReference type="SUPFAM" id="SSF55961">
    <property type="entry name" value="Bet v1-like"/>
    <property type="match status" value="1"/>
</dbReference>
<feature type="compositionally biased region" description="Polar residues" evidence="1">
    <location>
        <begin position="634"/>
        <end position="655"/>
    </location>
</feature>
<accession>A0A834HAD0</accession>
<dbReference type="AlphaFoldDB" id="A0A834HAD0"/>
<evidence type="ECO:0008006" key="4">
    <source>
        <dbReference type="Google" id="ProtNLM"/>
    </source>
</evidence>
<evidence type="ECO:0000256" key="1">
    <source>
        <dbReference type="SAM" id="MobiDB-lite"/>
    </source>
</evidence>
<dbReference type="PANTHER" id="PTHR34560:SF1">
    <property type="entry name" value="START DOMAIN-CONTAINING PROTEIN"/>
    <property type="match status" value="1"/>
</dbReference>
<dbReference type="PANTHER" id="PTHR34560">
    <property type="entry name" value="POLYKETIDE CYCLASE/DEHYDRASE/LIPID TRANSPORT SUPERFAMILY PROTEIN"/>
    <property type="match status" value="1"/>
</dbReference>
<evidence type="ECO:0000313" key="3">
    <source>
        <dbReference type="Proteomes" id="UP000626092"/>
    </source>
</evidence>
<gene>
    <name evidence="2" type="ORF">RHSIM_Rhsim02G0181100</name>
</gene>